<dbReference type="SUPFAM" id="SSF54695">
    <property type="entry name" value="POZ domain"/>
    <property type="match status" value="1"/>
</dbReference>
<dbReference type="Gene3D" id="1.10.880.10">
    <property type="entry name" value="Transcription factor, Skn-1-like, DNA-binding domain"/>
    <property type="match status" value="1"/>
</dbReference>
<keyword evidence="7" id="KW-0238">DNA-binding</keyword>
<feature type="region of interest" description="Disordered" evidence="11">
    <location>
        <begin position="151"/>
        <end position="220"/>
    </location>
</feature>
<dbReference type="PANTHER" id="PTHR46105">
    <property type="entry name" value="AGAP004733-PA"/>
    <property type="match status" value="1"/>
</dbReference>
<evidence type="ECO:0000256" key="6">
    <source>
        <dbReference type="ARBA" id="ARBA00023015"/>
    </source>
</evidence>
<keyword evidence="9" id="KW-0804">Transcription</keyword>
<evidence type="ECO:0000256" key="10">
    <source>
        <dbReference type="ARBA" id="ARBA00023242"/>
    </source>
</evidence>
<evidence type="ECO:0000256" key="7">
    <source>
        <dbReference type="ARBA" id="ARBA00023125"/>
    </source>
</evidence>
<keyword evidence="15" id="KW-1185">Reference proteome</keyword>
<keyword evidence="5" id="KW-0832">Ubl conjugation</keyword>
<proteinExistence type="inferred from homology"/>
<dbReference type="Proteomes" id="UP000002279">
    <property type="component" value="Unplaced"/>
</dbReference>
<feature type="compositionally biased region" description="Polar residues" evidence="11">
    <location>
        <begin position="569"/>
        <end position="583"/>
    </location>
</feature>
<name>A0A6I8NE37_ORNAN</name>
<dbReference type="PANTHER" id="PTHR46105:SF8">
    <property type="entry name" value="TRANSCRIPTION REGULATOR PROTEIN BACH2"/>
    <property type="match status" value="1"/>
</dbReference>
<dbReference type="Pfam" id="PF03131">
    <property type="entry name" value="bZIP_Maf"/>
    <property type="match status" value="1"/>
</dbReference>
<organism evidence="14 15">
    <name type="scientific">Ornithorhynchus anatinus</name>
    <name type="common">Duckbill platypus</name>
    <dbReference type="NCBI Taxonomy" id="9258"/>
    <lineage>
        <taxon>Eukaryota</taxon>
        <taxon>Metazoa</taxon>
        <taxon>Chordata</taxon>
        <taxon>Craniata</taxon>
        <taxon>Vertebrata</taxon>
        <taxon>Euteleostomi</taxon>
        <taxon>Mammalia</taxon>
        <taxon>Monotremata</taxon>
        <taxon>Ornithorhynchidae</taxon>
        <taxon>Ornithorhynchus</taxon>
    </lineage>
</organism>
<dbReference type="InterPro" id="IPR004826">
    <property type="entry name" value="bZIP_Maf"/>
</dbReference>
<feature type="region of interest" description="Disordered" evidence="11">
    <location>
        <begin position="729"/>
        <end position="749"/>
    </location>
</feature>
<feature type="domain" description="BZIP" evidence="13">
    <location>
        <begin position="636"/>
        <end position="681"/>
    </location>
</feature>
<dbReference type="InterPro" id="IPR011333">
    <property type="entry name" value="SKP1/BTB/POZ_sf"/>
</dbReference>
<dbReference type="GO" id="GO:0000978">
    <property type="term" value="F:RNA polymerase II cis-regulatory region sequence-specific DNA binding"/>
    <property type="evidence" value="ECO:0000318"/>
    <property type="project" value="GO_Central"/>
</dbReference>
<dbReference type="InterPro" id="IPR000210">
    <property type="entry name" value="BTB/POZ_dom"/>
</dbReference>
<evidence type="ECO:0000256" key="8">
    <source>
        <dbReference type="ARBA" id="ARBA00023159"/>
    </source>
</evidence>
<feature type="compositionally biased region" description="Basic and acidic residues" evidence="11">
    <location>
        <begin position="413"/>
        <end position="423"/>
    </location>
</feature>
<dbReference type="PROSITE" id="PS50097">
    <property type="entry name" value="BTB"/>
    <property type="match status" value="1"/>
</dbReference>
<feature type="compositionally biased region" description="Low complexity" evidence="11">
    <location>
        <begin position="729"/>
        <end position="739"/>
    </location>
</feature>
<sequence>MSVDEKTESPMYVYESTVHCTNILLCLNDQRKQDILCDVTLIVEGKEFRAHRAVLAACSEYFLQVLVGQTENDLVVSLPEEVTARGFGPLLQFAYTAKLLLSRENIEEVIHCAEFLRMHNLEDSCFRFLQTQLLNSEDGLFLRKRDTPCQRMHDAENSEGEEEEEEETMESETSKASCPRERMTRSEPFPSEPVAPVAEGERGLPPPCPDAPAGGKDHVAGDALPRYPRYKKYQLACAKNVFAAPLIGTSGFASTFGGEDPGPGLRTALVLGQIKSEPQGEENEEESVTLCLSADEPDGRDREGDVDMDGREPAAAYVDAAPRGGASPPPRLRPFLDGTKSADLAGPSGPSSQQPFARSPARPPPDKRASQGDHRTDYGPPAGGYGPPPAAQKDTAAFGACSPLRGPGFEAPCKQEGELDRRSVIFSPGAGEQGSPAPHPYPAGLDRDPLEPAPKGVWPGASQPYPHGGPVPDHLAGRLRPNPSCPVPIKVCPRSPPPETRTRTSSSCSSYSYAEDGSGGSPCSLPLCEFSSSPCSQGARCLAAEPQEPGLAGDGLYGQARPQIKCEQSYGTNSSDESGSFSEADSESCPVQDRGHEVKLPFPVDQITDLPRNDFQMMIKMHKLTSEQLEFIHDVRRRSKNRIAAQRCRKRKLDCIQNLECEIRKLVCEKEKLLSERNQLKACMGELLDNFSCLSQEVCRDMQSPEQLQALHRYCPVLRPVDLPAAAPGINPAPAGLEPGPAPTSAGERMQCCPEPSPWLLNNAAENCTAGRGPDGPGQGTFSERGPPLDLGSQTVTVDFCQEMTDKCTTDELPRKDYT</sequence>
<feature type="region of interest" description="Disordered" evidence="11">
    <location>
        <begin position="276"/>
        <end position="511"/>
    </location>
</feature>
<dbReference type="OMA" id="MMGDGMY"/>
<comment type="subcellular location">
    <subcellularLocation>
        <location evidence="1">Nucleus</location>
    </subcellularLocation>
</comment>
<dbReference type="FunFam" id="1.10.880.10:FF:000002">
    <property type="entry name" value="transcription regulator protein BACH2 isoform X1"/>
    <property type="match status" value="1"/>
</dbReference>
<dbReference type="CDD" id="cd14719">
    <property type="entry name" value="bZIP_BACH"/>
    <property type="match status" value="1"/>
</dbReference>
<dbReference type="PROSITE" id="PS50217">
    <property type="entry name" value="BZIP"/>
    <property type="match status" value="1"/>
</dbReference>
<evidence type="ECO:0000259" key="13">
    <source>
        <dbReference type="PROSITE" id="PS50217"/>
    </source>
</evidence>
<evidence type="ECO:0000256" key="11">
    <source>
        <dbReference type="SAM" id="MobiDB-lite"/>
    </source>
</evidence>
<evidence type="ECO:0000313" key="14">
    <source>
        <dbReference type="Ensembl" id="ENSOANP00000038989.1"/>
    </source>
</evidence>
<keyword evidence="10" id="KW-0539">Nucleus</keyword>
<dbReference type="AlphaFoldDB" id="A0A6I8NE37"/>
<dbReference type="FunCoup" id="A0A6I8NE37">
    <property type="interactions" value="1805"/>
</dbReference>
<gene>
    <name evidence="14" type="primary">BACH2</name>
</gene>
<evidence type="ECO:0000256" key="4">
    <source>
        <dbReference type="ARBA" id="ARBA00022553"/>
    </source>
</evidence>
<evidence type="ECO:0000256" key="5">
    <source>
        <dbReference type="ARBA" id="ARBA00022843"/>
    </source>
</evidence>
<dbReference type="GO" id="GO:0006357">
    <property type="term" value="P:regulation of transcription by RNA polymerase II"/>
    <property type="evidence" value="ECO:0000318"/>
    <property type="project" value="GO_Central"/>
</dbReference>
<evidence type="ECO:0000256" key="1">
    <source>
        <dbReference type="ARBA" id="ARBA00004123"/>
    </source>
</evidence>
<evidence type="ECO:0000259" key="12">
    <source>
        <dbReference type="PROSITE" id="PS50097"/>
    </source>
</evidence>
<dbReference type="GeneTree" id="ENSGT00940000158228"/>
<feature type="region of interest" description="Disordered" evidence="11">
    <location>
        <begin position="765"/>
        <end position="794"/>
    </location>
</feature>
<feature type="compositionally biased region" description="Basic and acidic residues" evidence="11">
    <location>
        <begin position="297"/>
        <end position="312"/>
    </location>
</feature>
<dbReference type="PROSITE" id="PS00036">
    <property type="entry name" value="BZIP_BASIC"/>
    <property type="match status" value="1"/>
</dbReference>
<evidence type="ECO:0000313" key="15">
    <source>
        <dbReference type="Proteomes" id="UP000002279"/>
    </source>
</evidence>
<dbReference type="InterPro" id="IPR004827">
    <property type="entry name" value="bZIP"/>
</dbReference>
<dbReference type="InterPro" id="IPR050457">
    <property type="entry name" value="ZnFinger_BTB_dom_contain"/>
</dbReference>
<reference evidence="14" key="1">
    <citation type="submission" date="2025-08" db="UniProtKB">
        <authorList>
            <consortium name="Ensembl"/>
        </authorList>
    </citation>
    <scope>IDENTIFICATION</scope>
    <source>
        <strain evidence="14">Glennie</strain>
    </source>
</reference>
<evidence type="ECO:0000256" key="2">
    <source>
        <dbReference type="ARBA" id="ARBA00008157"/>
    </source>
</evidence>
<dbReference type="GO" id="GO:0090721">
    <property type="term" value="P:primary adaptive immune response involving T cells and B cells"/>
    <property type="evidence" value="ECO:0007669"/>
    <property type="project" value="Ensembl"/>
</dbReference>
<dbReference type="GO" id="GO:0001227">
    <property type="term" value="F:DNA-binding transcription repressor activity, RNA polymerase II-specific"/>
    <property type="evidence" value="ECO:0007669"/>
    <property type="project" value="Ensembl"/>
</dbReference>
<feature type="compositionally biased region" description="Acidic residues" evidence="11">
    <location>
        <begin position="157"/>
        <end position="170"/>
    </location>
</feature>
<dbReference type="Gene3D" id="3.30.710.10">
    <property type="entry name" value="Potassium Channel Kv1.1, Chain A"/>
    <property type="match status" value="1"/>
</dbReference>
<keyword evidence="6" id="KW-0805">Transcription regulation</keyword>
<dbReference type="InterPro" id="IPR008917">
    <property type="entry name" value="TF_DNA-bd_sf"/>
</dbReference>
<dbReference type="GO" id="GO:0005829">
    <property type="term" value="C:cytosol"/>
    <property type="evidence" value="ECO:0007669"/>
    <property type="project" value="Ensembl"/>
</dbReference>
<feature type="compositionally biased region" description="Basic and acidic residues" evidence="11">
    <location>
        <begin position="364"/>
        <end position="377"/>
    </location>
</feature>
<feature type="region of interest" description="Disordered" evidence="11">
    <location>
        <begin position="567"/>
        <end position="593"/>
    </location>
</feature>
<dbReference type="SUPFAM" id="SSF47454">
    <property type="entry name" value="A DNA-binding domain in eukaryotic transcription factors"/>
    <property type="match status" value="1"/>
</dbReference>
<dbReference type="GO" id="GO:0090575">
    <property type="term" value="C:RNA polymerase II transcription regulator complex"/>
    <property type="evidence" value="ECO:0007669"/>
    <property type="project" value="Ensembl"/>
</dbReference>
<dbReference type="GO" id="GO:0000981">
    <property type="term" value="F:DNA-binding transcription factor activity, RNA polymerase II-specific"/>
    <property type="evidence" value="ECO:0000318"/>
    <property type="project" value="GO_Central"/>
</dbReference>
<keyword evidence="8" id="KW-0010">Activator</keyword>
<evidence type="ECO:0000256" key="9">
    <source>
        <dbReference type="ARBA" id="ARBA00023163"/>
    </source>
</evidence>
<comment type="similarity">
    <text evidence="2">Belongs to the bZIP family. CNC subfamily.</text>
</comment>
<dbReference type="InParanoid" id="A0A6I8NE37"/>
<reference evidence="14" key="2">
    <citation type="submission" date="2025-09" db="UniProtKB">
        <authorList>
            <consortium name="Ensembl"/>
        </authorList>
    </citation>
    <scope>IDENTIFICATION</scope>
    <source>
        <strain evidence="14">Glennie</strain>
    </source>
</reference>
<dbReference type="CDD" id="cd18278">
    <property type="entry name" value="BTB_POZ_BACH2"/>
    <property type="match status" value="1"/>
</dbReference>
<dbReference type="GO" id="GO:0051170">
    <property type="term" value="P:import into nucleus"/>
    <property type="evidence" value="ECO:0007669"/>
    <property type="project" value="Ensembl"/>
</dbReference>
<dbReference type="SUPFAM" id="SSF57959">
    <property type="entry name" value="Leucine zipper domain"/>
    <property type="match status" value="1"/>
</dbReference>
<dbReference type="InterPro" id="IPR046347">
    <property type="entry name" value="bZIP_sf"/>
</dbReference>
<keyword evidence="3" id="KW-0678">Repressor</keyword>
<dbReference type="FunFam" id="3.30.710.10:FF:000033">
    <property type="entry name" value="transcription regulator protein BACH2 isoform X1"/>
    <property type="match status" value="1"/>
</dbReference>
<dbReference type="Ensembl" id="ENSOANT00000057249.1">
    <property type="protein sequence ID" value="ENSOANP00000038989.1"/>
    <property type="gene ID" value="ENSOANG00000047982.1"/>
</dbReference>
<feature type="domain" description="BTB" evidence="12">
    <location>
        <begin position="37"/>
        <end position="103"/>
    </location>
</feature>
<accession>A0A6I8NE37</accession>
<keyword evidence="4" id="KW-0597">Phosphoprotein</keyword>
<dbReference type="Bgee" id="ENSOANG00000047982">
    <property type="expression patterns" value="Expressed in testis and 8 other cell types or tissues"/>
</dbReference>
<dbReference type="InterPro" id="IPR043321">
    <property type="entry name" value="bZIP_BACH"/>
</dbReference>
<dbReference type="Pfam" id="PF00651">
    <property type="entry name" value="BTB"/>
    <property type="match status" value="1"/>
</dbReference>
<dbReference type="GO" id="GO:0005654">
    <property type="term" value="C:nucleoplasm"/>
    <property type="evidence" value="ECO:0007669"/>
    <property type="project" value="Ensembl"/>
</dbReference>
<protein>
    <submittedName>
        <fullName evidence="14">BTB domain and CNC homolog 2</fullName>
    </submittedName>
</protein>
<evidence type="ECO:0000256" key="3">
    <source>
        <dbReference type="ARBA" id="ARBA00022491"/>
    </source>
</evidence>
<dbReference type="SMART" id="SM00338">
    <property type="entry name" value="BRLZ"/>
    <property type="match status" value="1"/>
</dbReference>
<dbReference type="SMART" id="SM00225">
    <property type="entry name" value="BTB"/>
    <property type="match status" value="1"/>
</dbReference>